<dbReference type="Proteomes" id="UP001479606">
    <property type="component" value="Unassembled WGS sequence"/>
</dbReference>
<comment type="caution">
    <text evidence="2">The sequence shown here is derived from an EMBL/GenBank/DDBJ whole genome shotgun (WGS) entry which is preliminary data.</text>
</comment>
<feature type="domain" description="Secretion system C-terminal sorting" evidence="1">
    <location>
        <begin position="507"/>
        <end position="582"/>
    </location>
</feature>
<accession>A0ABU9LX96</accession>
<gene>
    <name evidence="2" type="ORF">AAFH49_10510</name>
</gene>
<reference evidence="2 3" key="1">
    <citation type="journal article" date="2018" name="Arch. Microbiol.">
        <title>Hymenobacter segetis sp. nov., isolated from soil.</title>
        <authorList>
            <person name="Ten L.N."/>
            <person name="Lim S.J."/>
            <person name="Kim B.O."/>
            <person name="Kang I.K."/>
            <person name="Jung H.Y."/>
        </authorList>
    </citation>
    <scope>NUCLEOTIDE SEQUENCE [LARGE SCALE GENOMIC DNA]</scope>
    <source>
        <strain evidence="2 3">S7-3-11</strain>
    </source>
</reference>
<sequence>MKHSLSLPSVGLLLFGAGLLGQLPAQAQTRRSNLPSARQAVSQDTIRRYAATYQVQQLQEQPTTTSQRNGPCDLLTNGDFETQVDNTGPTRINNLGGGYTVANGAVPPNDIIPTQLTGWLSANTAGTPDYYASNASPSNPQVIPNSGIYATFTPIGGQGGSVGLGTYETANRRVSEYISTQVPNLSSGARYYASFQVQVSNGGTLRTSGGGNVSTRGVTSGFGMLFSNGALPSMTVNGSDDFLLPTGADGVLTTTALTNANVGVWTPVSGQFTMPAGSQTITIGLFNSNLSDRNSLILTANGGTSADIARTYFLVDDVELFRIPTAGPPASCSGTGVTIGEGCSIPGATYSWSPAAGLNATTSLNPIASPSVTTTYTLTVTLPDGSTSVSSTTVAACPCALPTTPQLSGDLSSVPCELQRVYMTITNFNPAYTYTMVGTDVSPRPSALGAGTSVPNSSKFFVQGNATWTPGGTFTIVASNSCGSSPVQQFDVTYPPCDPNPYERYAISPNPAADEVVVHTNESNSASKGRAANGLTSVQIYDSYGTLRLEQRGENALDVRLRVAKLPEGLYTVHLLRNGKVVERQNIQIKR</sequence>
<dbReference type="RefSeq" id="WP_342297926.1">
    <property type="nucleotide sequence ID" value="NZ_JBCEVZ010000021.1"/>
</dbReference>
<evidence type="ECO:0000313" key="2">
    <source>
        <dbReference type="EMBL" id="MEL5994640.1"/>
    </source>
</evidence>
<organism evidence="2 3">
    <name type="scientific">Hymenobacter segetis</name>
    <dbReference type="NCBI Taxonomy" id="2025509"/>
    <lineage>
        <taxon>Bacteria</taxon>
        <taxon>Pseudomonadati</taxon>
        <taxon>Bacteroidota</taxon>
        <taxon>Cytophagia</taxon>
        <taxon>Cytophagales</taxon>
        <taxon>Hymenobacteraceae</taxon>
        <taxon>Hymenobacter</taxon>
    </lineage>
</organism>
<evidence type="ECO:0000313" key="3">
    <source>
        <dbReference type="Proteomes" id="UP001479606"/>
    </source>
</evidence>
<dbReference type="InterPro" id="IPR026444">
    <property type="entry name" value="Secre_tail"/>
</dbReference>
<evidence type="ECO:0000259" key="1">
    <source>
        <dbReference type="Pfam" id="PF18962"/>
    </source>
</evidence>
<dbReference type="EMBL" id="JBCEVZ010000021">
    <property type="protein sequence ID" value="MEL5994640.1"/>
    <property type="molecule type" value="Genomic_DNA"/>
</dbReference>
<keyword evidence="3" id="KW-1185">Reference proteome</keyword>
<name>A0ABU9LX96_9BACT</name>
<protein>
    <submittedName>
        <fullName evidence="2">T9SS type A sorting domain-containing protein</fullName>
    </submittedName>
</protein>
<dbReference type="Pfam" id="PF18962">
    <property type="entry name" value="Por_Secre_tail"/>
    <property type="match status" value="1"/>
</dbReference>
<proteinExistence type="predicted"/>